<evidence type="ECO:0000313" key="2">
    <source>
        <dbReference type="EMBL" id="KRY97553.1"/>
    </source>
</evidence>
<dbReference type="AlphaFoldDB" id="A0A0V1GH04"/>
<keyword evidence="3" id="KW-1185">Reference proteome</keyword>
<reference evidence="2 3" key="1">
    <citation type="submission" date="2015-01" db="EMBL/GenBank/DDBJ databases">
        <title>Evolution of Trichinella species and genotypes.</title>
        <authorList>
            <person name="Korhonen P.K."/>
            <person name="Edoardo P."/>
            <person name="Giuseppe L.R."/>
            <person name="Gasser R.B."/>
        </authorList>
    </citation>
    <scope>NUCLEOTIDE SEQUENCE [LARGE SCALE GENOMIC DNA]</scope>
    <source>
        <strain evidence="2">ISS588</strain>
    </source>
</reference>
<feature type="signal peptide" evidence="1">
    <location>
        <begin position="1"/>
        <end position="16"/>
    </location>
</feature>
<accession>A0A0V1GH04</accession>
<gene>
    <name evidence="2" type="ORF">T4B_865</name>
</gene>
<proteinExistence type="predicted"/>
<sequence>MWHFIFPKAIFHLSFTCIIYLSLEDDCDVQLPNIN</sequence>
<organism evidence="2 3">
    <name type="scientific">Trichinella pseudospiralis</name>
    <name type="common">Parasitic roundworm</name>
    <dbReference type="NCBI Taxonomy" id="6337"/>
    <lineage>
        <taxon>Eukaryota</taxon>
        <taxon>Metazoa</taxon>
        <taxon>Ecdysozoa</taxon>
        <taxon>Nematoda</taxon>
        <taxon>Enoplea</taxon>
        <taxon>Dorylaimia</taxon>
        <taxon>Trichinellida</taxon>
        <taxon>Trichinellidae</taxon>
        <taxon>Trichinella</taxon>
    </lineage>
</organism>
<dbReference type="EMBL" id="JYDS01002329">
    <property type="protein sequence ID" value="KRY97553.1"/>
    <property type="molecule type" value="Genomic_DNA"/>
</dbReference>
<name>A0A0V1GH04_TRIPS</name>
<keyword evidence="1" id="KW-0732">Signal</keyword>
<protein>
    <submittedName>
        <fullName evidence="2">Uncharacterized protein</fullName>
    </submittedName>
</protein>
<comment type="caution">
    <text evidence="2">The sequence shown here is derived from an EMBL/GenBank/DDBJ whole genome shotgun (WGS) entry which is preliminary data.</text>
</comment>
<evidence type="ECO:0000313" key="3">
    <source>
        <dbReference type="Proteomes" id="UP000054805"/>
    </source>
</evidence>
<evidence type="ECO:0000256" key="1">
    <source>
        <dbReference type="SAM" id="SignalP"/>
    </source>
</evidence>
<dbReference type="Proteomes" id="UP000054805">
    <property type="component" value="Unassembled WGS sequence"/>
</dbReference>
<feature type="chain" id="PRO_5006878539" evidence="1">
    <location>
        <begin position="17"/>
        <end position="35"/>
    </location>
</feature>